<dbReference type="AlphaFoldDB" id="A0A2P2PWA3"/>
<protein>
    <submittedName>
        <fullName evidence="2">Uncharacterized protein MANES_10G007000</fullName>
    </submittedName>
</protein>
<dbReference type="EMBL" id="GGEC01078540">
    <property type="protein sequence ID" value="MBX59024.1"/>
    <property type="molecule type" value="Transcribed_RNA"/>
</dbReference>
<name>A0A2P2PWA3_RHIMU</name>
<proteinExistence type="predicted"/>
<reference evidence="2" key="1">
    <citation type="submission" date="2018-02" db="EMBL/GenBank/DDBJ databases">
        <title>Rhizophora mucronata_Transcriptome.</title>
        <authorList>
            <person name="Meera S.P."/>
            <person name="Sreeshan A."/>
            <person name="Augustine A."/>
        </authorList>
    </citation>
    <scope>NUCLEOTIDE SEQUENCE</scope>
    <source>
        <tissue evidence="2">Leaf</tissue>
    </source>
</reference>
<organism evidence="2">
    <name type="scientific">Rhizophora mucronata</name>
    <name type="common">Asiatic mangrove</name>
    <dbReference type="NCBI Taxonomy" id="61149"/>
    <lineage>
        <taxon>Eukaryota</taxon>
        <taxon>Viridiplantae</taxon>
        <taxon>Streptophyta</taxon>
        <taxon>Embryophyta</taxon>
        <taxon>Tracheophyta</taxon>
        <taxon>Spermatophyta</taxon>
        <taxon>Magnoliopsida</taxon>
        <taxon>eudicotyledons</taxon>
        <taxon>Gunneridae</taxon>
        <taxon>Pentapetalae</taxon>
        <taxon>rosids</taxon>
        <taxon>fabids</taxon>
        <taxon>Malpighiales</taxon>
        <taxon>Rhizophoraceae</taxon>
        <taxon>Rhizophora</taxon>
    </lineage>
</organism>
<feature type="chain" id="PRO_5015198189" evidence="1">
    <location>
        <begin position="22"/>
        <end position="39"/>
    </location>
</feature>
<keyword evidence="1" id="KW-0732">Signal</keyword>
<evidence type="ECO:0000313" key="2">
    <source>
        <dbReference type="EMBL" id="MBX59024.1"/>
    </source>
</evidence>
<evidence type="ECO:0000256" key="1">
    <source>
        <dbReference type="SAM" id="SignalP"/>
    </source>
</evidence>
<accession>A0A2P2PWA3</accession>
<sequence length="39" mass="4871">MVSHFLVLPLLFLLRLHPLWSLSCRHCRWMQKPYMMETR</sequence>
<feature type="signal peptide" evidence="1">
    <location>
        <begin position="1"/>
        <end position="21"/>
    </location>
</feature>